<proteinExistence type="predicted"/>
<accession>A0AAD3DXL7</accession>
<dbReference type="PANTHER" id="PTHR35513">
    <property type="entry name" value="OS02G0158600 PROTEIN"/>
    <property type="match status" value="1"/>
</dbReference>
<feature type="region of interest" description="Disordered" evidence="1">
    <location>
        <begin position="63"/>
        <end position="104"/>
    </location>
</feature>
<comment type="caution">
    <text evidence="3">The sequence shown here is derived from an EMBL/GenBank/DDBJ whole genome shotgun (WGS) entry which is preliminary data.</text>
</comment>
<evidence type="ECO:0000313" key="4">
    <source>
        <dbReference type="Proteomes" id="UP001054857"/>
    </source>
</evidence>
<dbReference type="PANTHER" id="PTHR35513:SF1">
    <property type="entry name" value="OS02G0158600 PROTEIN"/>
    <property type="match status" value="1"/>
</dbReference>
<keyword evidence="4" id="KW-1185">Reference proteome</keyword>
<dbReference type="EMBL" id="BMAR01000024">
    <property type="protein sequence ID" value="GFR48488.1"/>
    <property type="molecule type" value="Genomic_DNA"/>
</dbReference>
<evidence type="ECO:0000313" key="3">
    <source>
        <dbReference type="EMBL" id="GFR48488.1"/>
    </source>
</evidence>
<dbReference type="Pfam" id="PF25017">
    <property type="entry name" value="zf-C2HC_3"/>
    <property type="match status" value="1"/>
</dbReference>
<dbReference type="InterPro" id="IPR056971">
    <property type="entry name" value="Znf-C2HC_3"/>
</dbReference>
<reference evidence="3 4" key="1">
    <citation type="journal article" date="2021" name="Sci. Rep.">
        <title>Genome sequencing of the multicellular alga Astrephomene provides insights into convergent evolution of germ-soma differentiation.</title>
        <authorList>
            <person name="Yamashita S."/>
            <person name="Yamamoto K."/>
            <person name="Matsuzaki R."/>
            <person name="Suzuki S."/>
            <person name="Yamaguchi H."/>
            <person name="Hirooka S."/>
            <person name="Minakuchi Y."/>
            <person name="Miyagishima S."/>
            <person name="Kawachi M."/>
            <person name="Toyoda A."/>
            <person name="Nozaki H."/>
        </authorList>
    </citation>
    <scope>NUCLEOTIDE SEQUENCE [LARGE SCALE GENOMIC DNA]</scope>
    <source>
        <strain evidence="3 4">NIES-4017</strain>
    </source>
</reference>
<dbReference type="AlphaFoldDB" id="A0AAD3DXL7"/>
<evidence type="ECO:0000256" key="1">
    <source>
        <dbReference type="SAM" id="MobiDB-lite"/>
    </source>
</evidence>
<evidence type="ECO:0000259" key="2">
    <source>
        <dbReference type="Pfam" id="PF25017"/>
    </source>
</evidence>
<organism evidence="3 4">
    <name type="scientific">Astrephomene gubernaculifera</name>
    <dbReference type="NCBI Taxonomy" id="47775"/>
    <lineage>
        <taxon>Eukaryota</taxon>
        <taxon>Viridiplantae</taxon>
        <taxon>Chlorophyta</taxon>
        <taxon>core chlorophytes</taxon>
        <taxon>Chlorophyceae</taxon>
        <taxon>CS clade</taxon>
        <taxon>Chlamydomonadales</taxon>
        <taxon>Astrephomenaceae</taxon>
        <taxon>Astrephomene</taxon>
    </lineage>
</organism>
<feature type="non-terminal residue" evidence="3">
    <location>
        <position position="104"/>
    </location>
</feature>
<sequence length="104" mass="11143">GPQETGQQQQQQQHAPILSETGREGFMCCALEDGSSYECPACRGVVLLTRRQQHERFWCQGRSAAGGGLREEEGEEADMGEEEGRWQGGGRGGVEGGGEAMAEG</sequence>
<feature type="compositionally biased region" description="Acidic residues" evidence="1">
    <location>
        <begin position="72"/>
        <end position="81"/>
    </location>
</feature>
<name>A0AAD3DXL7_9CHLO</name>
<gene>
    <name evidence="3" type="ORF">Agub_g10385</name>
</gene>
<protein>
    <recommendedName>
        <fullName evidence="2">C2HC zinc finger plants domain-containing protein</fullName>
    </recommendedName>
</protein>
<dbReference type="Proteomes" id="UP001054857">
    <property type="component" value="Unassembled WGS sequence"/>
</dbReference>
<feature type="domain" description="C2HC zinc finger plants" evidence="2">
    <location>
        <begin position="15"/>
        <end position="60"/>
    </location>
</feature>
<feature type="compositionally biased region" description="Gly residues" evidence="1">
    <location>
        <begin position="86"/>
        <end position="104"/>
    </location>
</feature>